<proteinExistence type="predicted"/>
<dbReference type="Proteomes" id="UP000276133">
    <property type="component" value="Unassembled WGS sequence"/>
</dbReference>
<accession>A0A3M7Q879</accession>
<comment type="caution">
    <text evidence="1">The sequence shown here is derived from an EMBL/GenBank/DDBJ whole genome shotgun (WGS) entry which is preliminary data.</text>
</comment>
<dbReference type="AlphaFoldDB" id="A0A3M7Q879"/>
<organism evidence="1 2">
    <name type="scientific">Brachionus plicatilis</name>
    <name type="common">Marine rotifer</name>
    <name type="synonym">Brachionus muelleri</name>
    <dbReference type="NCBI Taxonomy" id="10195"/>
    <lineage>
        <taxon>Eukaryota</taxon>
        <taxon>Metazoa</taxon>
        <taxon>Spiralia</taxon>
        <taxon>Gnathifera</taxon>
        <taxon>Rotifera</taxon>
        <taxon>Eurotatoria</taxon>
        <taxon>Monogononta</taxon>
        <taxon>Pseudotrocha</taxon>
        <taxon>Ploima</taxon>
        <taxon>Brachionidae</taxon>
        <taxon>Brachionus</taxon>
    </lineage>
</organism>
<reference evidence="1 2" key="1">
    <citation type="journal article" date="2018" name="Sci. Rep.">
        <title>Genomic signatures of local adaptation to the degree of environmental predictability in rotifers.</title>
        <authorList>
            <person name="Franch-Gras L."/>
            <person name="Hahn C."/>
            <person name="Garcia-Roger E.M."/>
            <person name="Carmona M.J."/>
            <person name="Serra M."/>
            <person name="Gomez A."/>
        </authorList>
    </citation>
    <scope>NUCLEOTIDE SEQUENCE [LARGE SCALE GENOMIC DNA]</scope>
    <source>
        <strain evidence="1">HYR1</strain>
    </source>
</reference>
<evidence type="ECO:0000313" key="1">
    <source>
        <dbReference type="EMBL" id="RNA07384.1"/>
    </source>
</evidence>
<gene>
    <name evidence="1" type="ORF">BpHYR1_004867</name>
</gene>
<protein>
    <submittedName>
        <fullName evidence="1">Uncharacterized protein</fullName>
    </submittedName>
</protein>
<dbReference type="EMBL" id="REGN01007064">
    <property type="protein sequence ID" value="RNA07384.1"/>
    <property type="molecule type" value="Genomic_DNA"/>
</dbReference>
<sequence length="67" mass="8296">KKSKITCLIISIQWKKLKIYFRITTTNYQKKNYLMQTKPIKKLQQNIYSYKKILYMLCFQNNEQLKK</sequence>
<feature type="non-terminal residue" evidence="1">
    <location>
        <position position="1"/>
    </location>
</feature>
<evidence type="ECO:0000313" key="2">
    <source>
        <dbReference type="Proteomes" id="UP000276133"/>
    </source>
</evidence>
<name>A0A3M7Q879_BRAPC</name>
<keyword evidence="2" id="KW-1185">Reference proteome</keyword>